<accession>A0ABX6YQG3</accession>
<dbReference type="EMBL" id="CP053562">
    <property type="protein sequence ID" value="QPZ89965.1"/>
    <property type="molecule type" value="Genomic_DNA"/>
</dbReference>
<organism evidence="1 2">
    <name type="scientific">Thioclava electrotropha</name>
    <dbReference type="NCBI Taxonomy" id="1549850"/>
    <lineage>
        <taxon>Bacteria</taxon>
        <taxon>Pseudomonadati</taxon>
        <taxon>Pseudomonadota</taxon>
        <taxon>Alphaproteobacteria</taxon>
        <taxon>Rhodobacterales</taxon>
        <taxon>Paracoccaceae</taxon>
        <taxon>Thioclava</taxon>
    </lineage>
</organism>
<reference evidence="1 2" key="1">
    <citation type="submission" date="2020-05" db="EMBL/GenBank/DDBJ databases">
        <title>Thioclava electrotropha strain Elox9 finished genome.</title>
        <authorList>
            <person name="Rowe A.R."/>
            <person name="Wilbanks E.G."/>
        </authorList>
    </citation>
    <scope>NUCLEOTIDE SEQUENCE [LARGE SCALE GENOMIC DNA]</scope>
    <source>
        <strain evidence="1 2">Elox9</strain>
    </source>
</reference>
<keyword evidence="2" id="KW-1185">Reference proteome</keyword>
<gene>
    <name evidence="1" type="ORF">AKL02_003030</name>
</gene>
<dbReference type="RefSeq" id="WP_083077665.1">
    <property type="nucleotide sequence ID" value="NZ_CP053562.1"/>
</dbReference>
<sequence>MLVSLVQQRKLERQARDARRGKLGRGRYDNIVKELVDVIRLAFEAGATGSLWGLEGPLRAGLRSDLCLQGWGWESADLIAREILAEAFRAAGAKRPTWNEGQPEWTVEAGTIIERASCARCHKPLPDGRPKFCSDLCKASHHQRLINLRRANEDTAIRMATRSI</sequence>
<proteinExistence type="predicted"/>
<evidence type="ECO:0000313" key="1">
    <source>
        <dbReference type="EMBL" id="QPZ89965.1"/>
    </source>
</evidence>
<protein>
    <submittedName>
        <fullName evidence="1">Uncharacterized protein</fullName>
    </submittedName>
</protein>
<name>A0ABX6YQG3_9RHOB</name>
<dbReference type="Proteomes" id="UP000192422">
    <property type="component" value="Chromosome"/>
</dbReference>
<evidence type="ECO:0000313" key="2">
    <source>
        <dbReference type="Proteomes" id="UP000192422"/>
    </source>
</evidence>